<keyword evidence="1" id="KW-0472">Membrane</keyword>
<evidence type="ECO:0000313" key="2">
    <source>
        <dbReference type="EMBL" id="PVD29583.1"/>
    </source>
</evidence>
<feature type="transmembrane region" description="Helical" evidence="1">
    <location>
        <begin position="23"/>
        <end position="40"/>
    </location>
</feature>
<sequence>MEQKDATNHLENMSVAMHVARDWFLQAMSFLLYVLTRWLVVTFQKFTWAVTGVERVRRDAKRGLNFKQSAHVLDIRWRRKLTSCAVADVGDFIATHSGFRHPSHVLRPAVSLYCITRQEAIFVEVEEGTDVYSGGPLYLRQFALAQRVITMPLASFHKTASDVGTAARAFDLAGVCTACRIRAAGQRAGKLQQHARAARA</sequence>
<dbReference type="EMBL" id="PZQS01000005">
    <property type="protein sequence ID" value="PVD29583.1"/>
    <property type="molecule type" value="Genomic_DNA"/>
</dbReference>
<reference evidence="2 3" key="1">
    <citation type="submission" date="2018-04" db="EMBL/GenBank/DDBJ databases">
        <title>The genome of golden apple snail Pomacea canaliculata provides insight into stress tolerance and invasive adaptation.</title>
        <authorList>
            <person name="Liu C."/>
            <person name="Liu B."/>
            <person name="Ren Y."/>
            <person name="Zhang Y."/>
            <person name="Wang H."/>
            <person name="Li S."/>
            <person name="Jiang F."/>
            <person name="Yin L."/>
            <person name="Zhang G."/>
            <person name="Qian W."/>
            <person name="Fan W."/>
        </authorList>
    </citation>
    <scope>NUCLEOTIDE SEQUENCE [LARGE SCALE GENOMIC DNA]</scope>
    <source>
        <strain evidence="2">SZHN2017</strain>
        <tissue evidence="2">Muscle</tissue>
    </source>
</reference>
<dbReference type="Proteomes" id="UP000245119">
    <property type="component" value="Linkage Group LG5"/>
</dbReference>
<keyword evidence="1" id="KW-1133">Transmembrane helix</keyword>
<name>A0A2T7P857_POMCA</name>
<dbReference type="OrthoDB" id="5912733at2759"/>
<organism evidence="2 3">
    <name type="scientific">Pomacea canaliculata</name>
    <name type="common">Golden apple snail</name>
    <dbReference type="NCBI Taxonomy" id="400727"/>
    <lineage>
        <taxon>Eukaryota</taxon>
        <taxon>Metazoa</taxon>
        <taxon>Spiralia</taxon>
        <taxon>Lophotrochozoa</taxon>
        <taxon>Mollusca</taxon>
        <taxon>Gastropoda</taxon>
        <taxon>Caenogastropoda</taxon>
        <taxon>Architaenioglossa</taxon>
        <taxon>Ampullarioidea</taxon>
        <taxon>Ampullariidae</taxon>
        <taxon>Pomacea</taxon>
    </lineage>
</organism>
<accession>A0A2T7P857</accession>
<dbReference type="AlphaFoldDB" id="A0A2T7P857"/>
<proteinExistence type="predicted"/>
<keyword evidence="3" id="KW-1185">Reference proteome</keyword>
<evidence type="ECO:0000256" key="1">
    <source>
        <dbReference type="SAM" id="Phobius"/>
    </source>
</evidence>
<protein>
    <submittedName>
        <fullName evidence="2">Uncharacterized protein</fullName>
    </submittedName>
</protein>
<comment type="caution">
    <text evidence="2">The sequence shown here is derived from an EMBL/GenBank/DDBJ whole genome shotgun (WGS) entry which is preliminary data.</text>
</comment>
<keyword evidence="1" id="KW-0812">Transmembrane</keyword>
<gene>
    <name evidence="2" type="ORF">C0Q70_08837</name>
</gene>
<evidence type="ECO:0000313" key="3">
    <source>
        <dbReference type="Proteomes" id="UP000245119"/>
    </source>
</evidence>